<name>A0A1U7D8K8_9RHOB</name>
<evidence type="ECO:0000256" key="3">
    <source>
        <dbReference type="ARBA" id="ARBA00022630"/>
    </source>
</evidence>
<dbReference type="STRING" id="1229727.Ga0080559_TMP3604"/>
<proteinExistence type="inferred from homology"/>
<dbReference type="InterPro" id="IPR000415">
    <property type="entry name" value="Nitroreductase-like"/>
</dbReference>
<gene>
    <name evidence="7" type="ORF">Ga0080559_TMP3604</name>
</gene>
<reference evidence="7 8" key="1">
    <citation type="submission" date="2016-03" db="EMBL/GenBank/DDBJ databases">
        <title>Deep-sea bacteria in the southern Pacific.</title>
        <authorList>
            <person name="Tang K."/>
        </authorList>
    </citation>
    <scope>NUCLEOTIDE SEQUENCE [LARGE SCALE GENOMIC DNA]</scope>
    <source>
        <strain evidence="7 8">JLT2016</strain>
    </source>
</reference>
<comment type="similarity">
    <text evidence="2">Belongs to the nitroreductase family.</text>
</comment>
<evidence type="ECO:0000313" key="7">
    <source>
        <dbReference type="EMBL" id="APX24400.1"/>
    </source>
</evidence>
<dbReference type="SUPFAM" id="SSF55469">
    <property type="entry name" value="FMN-dependent nitroreductase-like"/>
    <property type="match status" value="1"/>
</dbReference>
<keyword evidence="3" id="KW-0285">Flavoprotein</keyword>
<sequence>MGRRSVRAFRPDPVPGADVVRILRAARSAPSGANLQPGCFHALTGAPLAGLSDALVAVAEADRAPVSEYSYFPQPMPAELKAKQRAAGYALYSALGIGRRDIAGRKAQFVENYRFFSAPVGIVVTIRPDMGKGCFMDLGMALMALMLAAEGMGYATCGIGALANYADVVHGHLGLGADEMVVCGMALGRPDETAPVNSVETDRDPLEAFAMLRGFTDPT</sequence>
<dbReference type="Proteomes" id="UP000186559">
    <property type="component" value="Chromosome"/>
</dbReference>
<evidence type="ECO:0000256" key="4">
    <source>
        <dbReference type="ARBA" id="ARBA00022643"/>
    </source>
</evidence>
<dbReference type="KEGG" id="tpro:Ga0080559_TMP3604"/>
<dbReference type="PANTHER" id="PTHR43673:SF2">
    <property type="entry name" value="NITROREDUCTASE"/>
    <property type="match status" value="1"/>
</dbReference>
<dbReference type="PANTHER" id="PTHR43673">
    <property type="entry name" value="NAD(P)H NITROREDUCTASE YDGI-RELATED"/>
    <property type="match status" value="1"/>
</dbReference>
<evidence type="ECO:0000256" key="1">
    <source>
        <dbReference type="ARBA" id="ARBA00001917"/>
    </source>
</evidence>
<evidence type="ECO:0000256" key="5">
    <source>
        <dbReference type="ARBA" id="ARBA00023002"/>
    </source>
</evidence>
<dbReference type="GO" id="GO:0016491">
    <property type="term" value="F:oxidoreductase activity"/>
    <property type="evidence" value="ECO:0007669"/>
    <property type="project" value="UniProtKB-KW"/>
</dbReference>
<evidence type="ECO:0000313" key="8">
    <source>
        <dbReference type="Proteomes" id="UP000186559"/>
    </source>
</evidence>
<organism evidence="7 8">
    <name type="scientific">Salipiger profundus</name>
    <dbReference type="NCBI Taxonomy" id="1229727"/>
    <lineage>
        <taxon>Bacteria</taxon>
        <taxon>Pseudomonadati</taxon>
        <taxon>Pseudomonadota</taxon>
        <taxon>Alphaproteobacteria</taxon>
        <taxon>Rhodobacterales</taxon>
        <taxon>Roseobacteraceae</taxon>
        <taxon>Salipiger</taxon>
    </lineage>
</organism>
<dbReference type="InterPro" id="IPR029479">
    <property type="entry name" value="Nitroreductase"/>
</dbReference>
<comment type="cofactor">
    <cofactor evidence="1">
        <name>FMN</name>
        <dbReference type="ChEBI" id="CHEBI:58210"/>
    </cofactor>
</comment>
<dbReference type="AlphaFoldDB" id="A0A1U7D8K8"/>
<keyword evidence="8" id="KW-1185">Reference proteome</keyword>
<protein>
    <submittedName>
        <fullName evidence="7">Nitroreductase</fullName>
    </submittedName>
</protein>
<dbReference type="Gene3D" id="3.40.109.10">
    <property type="entry name" value="NADH Oxidase"/>
    <property type="match status" value="1"/>
</dbReference>
<keyword evidence="5" id="KW-0560">Oxidoreductase</keyword>
<dbReference type="EMBL" id="CP014796">
    <property type="protein sequence ID" value="APX24400.1"/>
    <property type="molecule type" value="Genomic_DNA"/>
</dbReference>
<evidence type="ECO:0000256" key="2">
    <source>
        <dbReference type="ARBA" id="ARBA00007118"/>
    </source>
</evidence>
<dbReference type="Pfam" id="PF00881">
    <property type="entry name" value="Nitroreductase"/>
    <property type="match status" value="1"/>
</dbReference>
<keyword evidence="4" id="KW-0288">FMN</keyword>
<feature type="domain" description="Nitroreductase" evidence="6">
    <location>
        <begin position="2"/>
        <end position="189"/>
    </location>
</feature>
<dbReference type="CDD" id="cd02136">
    <property type="entry name" value="PnbA_NfnB-like"/>
    <property type="match status" value="1"/>
</dbReference>
<accession>A0A1U7D8K8</accession>
<evidence type="ECO:0000259" key="6">
    <source>
        <dbReference type="Pfam" id="PF00881"/>
    </source>
</evidence>